<dbReference type="OrthoDB" id="9805913at2"/>
<feature type="domain" description="HipA-like C-terminal" evidence="4">
    <location>
        <begin position="139"/>
        <end position="378"/>
    </location>
</feature>
<dbReference type="Proteomes" id="UP000092498">
    <property type="component" value="Chromosome"/>
</dbReference>
<gene>
    <name evidence="6" type="ORF">ATE48_07440</name>
</gene>
<dbReference type="GO" id="GO:0005829">
    <property type="term" value="C:cytosol"/>
    <property type="evidence" value="ECO:0007669"/>
    <property type="project" value="TreeGrafter"/>
</dbReference>
<dbReference type="NCBIfam" id="TIGR03071">
    <property type="entry name" value="couple_hipA"/>
    <property type="match status" value="1"/>
</dbReference>
<dbReference type="InterPro" id="IPR052028">
    <property type="entry name" value="HipA_Ser/Thr_kinase"/>
</dbReference>
<evidence type="ECO:0000256" key="1">
    <source>
        <dbReference type="ARBA" id="ARBA00010164"/>
    </source>
</evidence>
<dbReference type="AlphaFoldDB" id="A0A1B1AGT8"/>
<feature type="domain" description="HipA N-terminal subdomain 1" evidence="5">
    <location>
        <begin position="8"/>
        <end position="112"/>
    </location>
</feature>
<dbReference type="KEGG" id="cbot:ATE48_07440"/>
<dbReference type="Pfam" id="PF13657">
    <property type="entry name" value="Couple_hipA"/>
    <property type="match status" value="1"/>
</dbReference>
<protein>
    <submittedName>
        <fullName evidence="6">Kinase</fullName>
    </submittedName>
</protein>
<dbReference type="PANTHER" id="PTHR37419">
    <property type="entry name" value="SERINE/THREONINE-PROTEIN KINASE TOXIN HIPA"/>
    <property type="match status" value="1"/>
</dbReference>
<dbReference type="InterPro" id="IPR012893">
    <property type="entry name" value="HipA-like_C"/>
</dbReference>
<keyword evidence="7" id="KW-1185">Reference proteome</keyword>
<dbReference type="FunCoup" id="A0A1B1AGT8">
    <property type="interactions" value="10"/>
</dbReference>
<dbReference type="Pfam" id="PF07804">
    <property type="entry name" value="HipA_C"/>
    <property type="match status" value="1"/>
</dbReference>
<dbReference type="RefSeq" id="WP_066769626.1">
    <property type="nucleotide sequence ID" value="NZ_CP013244.1"/>
</dbReference>
<dbReference type="STRING" id="1759059.ATE48_07440"/>
<evidence type="ECO:0000313" key="6">
    <source>
        <dbReference type="EMBL" id="ANP45765.1"/>
    </source>
</evidence>
<reference evidence="6 7" key="1">
    <citation type="submission" date="2015-11" db="EMBL/GenBank/DDBJ databases">
        <title>Whole-Genome Sequence of Candidatus Oderbacter manganicum from the National Park Lower Oder Valley, Germany.</title>
        <authorList>
            <person name="Braun B."/>
            <person name="Liere K."/>
            <person name="Szewzyk U."/>
        </authorList>
    </citation>
    <scope>NUCLEOTIDE SEQUENCE [LARGE SCALE GENOMIC DNA]</scope>
    <source>
        <strain evidence="6 7">OTSz_A_272</strain>
    </source>
</reference>
<dbReference type="EMBL" id="CP013244">
    <property type="protein sequence ID" value="ANP45765.1"/>
    <property type="molecule type" value="Genomic_DNA"/>
</dbReference>
<comment type="similarity">
    <text evidence="1">Belongs to the HipA Ser/Thr kinase family.</text>
</comment>
<evidence type="ECO:0000259" key="4">
    <source>
        <dbReference type="Pfam" id="PF07804"/>
    </source>
</evidence>
<evidence type="ECO:0000259" key="5">
    <source>
        <dbReference type="Pfam" id="PF13657"/>
    </source>
</evidence>
<dbReference type="GO" id="GO:0004674">
    <property type="term" value="F:protein serine/threonine kinase activity"/>
    <property type="evidence" value="ECO:0007669"/>
    <property type="project" value="TreeGrafter"/>
</dbReference>
<sequence length="408" mass="44680">MAPTLNILEVLLGDRVIGALTRQGGDQVFFALNQDYIDDDARPTLSLSFKSAAGGLITQPRQTQTRLPPFFSNLLPEGALRDYLAKRAGVNPEREFFLMWVLGQDLPGALTVRPAEGQTLPPGLEGESEPRGSNAVLRFSLAGMQLKFSALERAQGGLTIPARGVGGEWIVKLPSLSHAHVAENELSMMSLARAVGIEIPEFRMASLDEVEGLPDGLAAAQPNAFAIQRFDRTHEDGGKVHIEDFAQVFGLYPARKYDALSYANIAKVIWTEAGEDDAREFVRRLVFNALIGNGDMHAKNWSLIYRDGRSPRLSPAYDFLSTLSYIEGDGLGLKLGRVKAFSKLTWDEFDYLAAKAGLPQRLVSTTGFETVERFREVWAKEAQHLPLPGAIRAPIEAHLAGLPIARAS</sequence>
<keyword evidence="2" id="KW-0808">Transferase</keyword>
<dbReference type="InterPro" id="IPR017508">
    <property type="entry name" value="HipA_N1"/>
</dbReference>
<proteinExistence type="inferred from homology"/>
<dbReference type="PANTHER" id="PTHR37419:SF1">
    <property type="entry name" value="SERINE_THREONINE-PROTEIN KINASE TOXIN HIPA"/>
    <property type="match status" value="1"/>
</dbReference>
<evidence type="ECO:0000313" key="7">
    <source>
        <dbReference type="Proteomes" id="UP000092498"/>
    </source>
</evidence>
<evidence type="ECO:0000256" key="2">
    <source>
        <dbReference type="ARBA" id="ARBA00022679"/>
    </source>
</evidence>
<keyword evidence="3 6" id="KW-0418">Kinase</keyword>
<dbReference type="Gene3D" id="1.10.1070.20">
    <property type="match status" value="1"/>
</dbReference>
<name>A0A1B1AGT8_9PROT</name>
<evidence type="ECO:0000256" key="3">
    <source>
        <dbReference type="ARBA" id="ARBA00022777"/>
    </source>
</evidence>
<accession>A0A1B1AGT8</accession>
<organism evidence="6 7">
    <name type="scientific">Candidatus Viadribacter manganicus</name>
    <dbReference type="NCBI Taxonomy" id="1759059"/>
    <lineage>
        <taxon>Bacteria</taxon>
        <taxon>Pseudomonadati</taxon>
        <taxon>Pseudomonadota</taxon>
        <taxon>Alphaproteobacteria</taxon>
        <taxon>Hyphomonadales</taxon>
        <taxon>Hyphomonadaceae</taxon>
        <taxon>Candidatus Viadribacter</taxon>
    </lineage>
</organism>
<dbReference type="InParanoid" id="A0A1B1AGT8"/>